<evidence type="ECO:0000256" key="6">
    <source>
        <dbReference type="HAMAP-Rule" id="MF_01926"/>
    </source>
</evidence>
<dbReference type="HAMAP" id="MF_01926">
    <property type="entry name" value="PurS"/>
    <property type="match status" value="1"/>
</dbReference>
<accession>A0A7Y0Q3V2</accession>
<dbReference type="PANTHER" id="PTHR34696">
    <property type="entry name" value="PHOSPHORIBOSYLFORMYLGLYCINAMIDINE SYNTHASE SUBUNIT PURS"/>
    <property type="match status" value="1"/>
</dbReference>
<dbReference type="EMBL" id="JABBVZ010000073">
    <property type="protein sequence ID" value="NMP23927.1"/>
    <property type="molecule type" value="Genomic_DNA"/>
</dbReference>
<comment type="subunit">
    <text evidence="6">Part of the FGAM synthase complex composed of 1 PurL, 1 PurQ and 2 PurS subunits.</text>
</comment>
<name>A0A7Y0Q3V2_9FIRM</name>
<dbReference type="RefSeq" id="WP_169101603.1">
    <property type="nucleotide sequence ID" value="NZ_JABBVZ010000073.1"/>
</dbReference>
<evidence type="ECO:0000256" key="2">
    <source>
        <dbReference type="ARBA" id="ARBA00022598"/>
    </source>
</evidence>
<reference evidence="7 8" key="1">
    <citation type="submission" date="2020-04" db="EMBL/GenBank/DDBJ databases">
        <authorList>
            <person name="Zhang R."/>
            <person name="Schippers A."/>
        </authorList>
    </citation>
    <scope>NUCLEOTIDE SEQUENCE [LARGE SCALE GENOMIC DNA]</scope>
    <source>
        <strain evidence="7 8">DSM 109850</strain>
    </source>
</reference>
<dbReference type="InterPro" id="IPR003850">
    <property type="entry name" value="PurS"/>
</dbReference>
<keyword evidence="1 6" id="KW-0963">Cytoplasm</keyword>
<keyword evidence="3 6" id="KW-0547">Nucleotide-binding</keyword>
<comment type="caution">
    <text evidence="7">The sequence shown here is derived from an EMBL/GenBank/DDBJ whole genome shotgun (WGS) entry which is preliminary data.</text>
</comment>
<organism evidence="7 8">
    <name type="scientific">Sulfobacillus harzensis</name>
    <dbReference type="NCBI Taxonomy" id="2729629"/>
    <lineage>
        <taxon>Bacteria</taxon>
        <taxon>Bacillati</taxon>
        <taxon>Bacillota</taxon>
        <taxon>Clostridia</taxon>
        <taxon>Eubacteriales</taxon>
        <taxon>Clostridiales Family XVII. Incertae Sedis</taxon>
        <taxon>Sulfobacillus</taxon>
    </lineage>
</organism>
<dbReference type="SUPFAM" id="SSF82697">
    <property type="entry name" value="PurS-like"/>
    <property type="match status" value="1"/>
</dbReference>
<keyword evidence="8" id="KW-1185">Reference proteome</keyword>
<comment type="pathway">
    <text evidence="6">Purine metabolism; IMP biosynthesis via de novo pathway; 5-amino-1-(5-phospho-D-ribosyl)imidazole from N(2)-formyl-N(1)-(5-phospho-D-ribosyl)glycinamide: step 1/2.</text>
</comment>
<proteinExistence type="inferred from homology"/>
<keyword evidence="2 6" id="KW-0436">Ligase</keyword>
<dbReference type="AlphaFoldDB" id="A0A7Y0Q3V2"/>
<dbReference type="Proteomes" id="UP000533476">
    <property type="component" value="Unassembled WGS sequence"/>
</dbReference>
<evidence type="ECO:0000256" key="5">
    <source>
        <dbReference type="ARBA" id="ARBA00022840"/>
    </source>
</evidence>
<dbReference type="EC" id="6.3.5.3" evidence="6"/>
<keyword evidence="4 6" id="KW-0658">Purine biosynthesis</keyword>
<dbReference type="Gene3D" id="3.30.1280.10">
    <property type="entry name" value="Phosphoribosylformylglycinamidine synthase subunit PurS"/>
    <property type="match status" value="1"/>
</dbReference>
<evidence type="ECO:0000256" key="4">
    <source>
        <dbReference type="ARBA" id="ARBA00022755"/>
    </source>
</evidence>
<dbReference type="Pfam" id="PF02700">
    <property type="entry name" value="PurS"/>
    <property type="match status" value="1"/>
</dbReference>
<dbReference type="NCBIfam" id="NF004630">
    <property type="entry name" value="PRK05974.1"/>
    <property type="match status" value="1"/>
</dbReference>
<comment type="subcellular location">
    <subcellularLocation>
        <location evidence="6">Cytoplasm</location>
    </subcellularLocation>
</comment>
<protein>
    <recommendedName>
        <fullName evidence="6">Phosphoribosylformylglycinamidine synthase subunit PurS</fullName>
        <shortName evidence="6">FGAM synthase</shortName>
        <ecNumber evidence="6">6.3.5.3</ecNumber>
    </recommendedName>
    <alternativeName>
        <fullName evidence="6">Formylglycinamide ribonucleotide amidotransferase subunit III</fullName>
        <shortName evidence="6">FGAR amidotransferase III</shortName>
        <shortName evidence="6">FGAR-AT III</shortName>
    </alternativeName>
    <alternativeName>
        <fullName evidence="6">Phosphoribosylformylglycinamidine synthase subunit III</fullName>
    </alternativeName>
</protein>
<comment type="catalytic activity">
    <reaction evidence="6">
        <text>N(2)-formyl-N(1)-(5-phospho-beta-D-ribosyl)glycinamide + L-glutamine + ATP + H2O = 2-formamido-N(1)-(5-O-phospho-beta-D-ribosyl)acetamidine + L-glutamate + ADP + phosphate + H(+)</text>
        <dbReference type="Rhea" id="RHEA:17129"/>
        <dbReference type="ChEBI" id="CHEBI:15377"/>
        <dbReference type="ChEBI" id="CHEBI:15378"/>
        <dbReference type="ChEBI" id="CHEBI:29985"/>
        <dbReference type="ChEBI" id="CHEBI:30616"/>
        <dbReference type="ChEBI" id="CHEBI:43474"/>
        <dbReference type="ChEBI" id="CHEBI:58359"/>
        <dbReference type="ChEBI" id="CHEBI:147286"/>
        <dbReference type="ChEBI" id="CHEBI:147287"/>
        <dbReference type="ChEBI" id="CHEBI:456216"/>
        <dbReference type="EC" id="6.3.5.3"/>
    </reaction>
</comment>
<evidence type="ECO:0000313" key="7">
    <source>
        <dbReference type="EMBL" id="NMP23927.1"/>
    </source>
</evidence>
<sequence>MQSFRAVVTVRLKDSILDPAGEATEGVLKHMGFAVQGVRIGRHIQVTLEAEDAKAARRAVERMAHDLLANPVMEDYDVEVLS</sequence>
<evidence type="ECO:0000313" key="8">
    <source>
        <dbReference type="Proteomes" id="UP000533476"/>
    </source>
</evidence>
<evidence type="ECO:0000256" key="1">
    <source>
        <dbReference type="ARBA" id="ARBA00022490"/>
    </source>
</evidence>
<dbReference type="GO" id="GO:0004642">
    <property type="term" value="F:phosphoribosylformylglycinamidine synthase activity"/>
    <property type="evidence" value="ECO:0007669"/>
    <property type="project" value="UniProtKB-UniRule"/>
</dbReference>
<keyword evidence="5 6" id="KW-0067">ATP-binding</keyword>
<dbReference type="GO" id="GO:0006189">
    <property type="term" value="P:'de novo' IMP biosynthetic process"/>
    <property type="evidence" value="ECO:0007669"/>
    <property type="project" value="UniProtKB-UniRule"/>
</dbReference>
<comment type="function">
    <text evidence="6">Part of the phosphoribosylformylglycinamidine synthase complex involved in the purines biosynthetic pathway. Catalyzes the ATP-dependent conversion of formylglycinamide ribonucleotide (FGAR) and glutamine to yield formylglycinamidine ribonucleotide (FGAM) and glutamate. The FGAM synthase complex is composed of three subunits. PurQ produces an ammonia molecule by converting glutamine to glutamate. PurL transfers the ammonia molecule to FGAR to form FGAM in an ATP-dependent manner. PurS interacts with PurQ and PurL and is thought to assist in the transfer of the ammonia molecule from PurQ to PurL.</text>
</comment>
<dbReference type="GO" id="GO:0005737">
    <property type="term" value="C:cytoplasm"/>
    <property type="evidence" value="ECO:0007669"/>
    <property type="project" value="UniProtKB-SubCell"/>
</dbReference>
<evidence type="ECO:0000256" key="3">
    <source>
        <dbReference type="ARBA" id="ARBA00022741"/>
    </source>
</evidence>
<dbReference type="InterPro" id="IPR036604">
    <property type="entry name" value="PurS-like_sf"/>
</dbReference>
<dbReference type="UniPathway" id="UPA00074">
    <property type="reaction ID" value="UER00128"/>
</dbReference>
<comment type="similarity">
    <text evidence="6">Belongs to the PurS family.</text>
</comment>
<dbReference type="GO" id="GO:0005524">
    <property type="term" value="F:ATP binding"/>
    <property type="evidence" value="ECO:0007669"/>
    <property type="project" value="UniProtKB-UniRule"/>
</dbReference>
<dbReference type="NCBIfam" id="TIGR00302">
    <property type="entry name" value="phosphoribosylformylglycinamidine synthase subunit PurS"/>
    <property type="match status" value="1"/>
</dbReference>
<gene>
    <name evidence="6 7" type="primary">purS</name>
    <name evidence="7" type="ORF">HIJ39_16460</name>
</gene>
<dbReference type="PANTHER" id="PTHR34696:SF1">
    <property type="entry name" value="PHOSPHORIBOSYLFORMYLGLYCINAMIDINE SYNTHASE SUBUNIT PURS"/>
    <property type="match status" value="1"/>
</dbReference>